<keyword evidence="6" id="KW-0732">Signal</keyword>
<dbReference type="AlphaFoldDB" id="A0AAV8W3W4"/>
<feature type="signal peptide" evidence="6">
    <location>
        <begin position="1"/>
        <end position="17"/>
    </location>
</feature>
<comment type="subcellular location">
    <subcellularLocation>
        <location evidence="1">Secreted</location>
    </subcellularLocation>
</comment>
<dbReference type="GO" id="GO:0005576">
    <property type="term" value="C:extracellular region"/>
    <property type="evidence" value="ECO:0007669"/>
    <property type="project" value="UniProtKB-SubCell"/>
</dbReference>
<keyword evidence="3" id="KW-0964">Secreted</keyword>
<comment type="caution">
    <text evidence="7">The sequence shown here is derived from an EMBL/GenBank/DDBJ whole genome shotgun (WGS) entry which is preliminary data.</text>
</comment>
<dbReference type="SUPFAM" id="SSF47565">
    <property type="entry name" value="Insect pheromone/odorant-binding proteins"/>
    <property type="match status" value="1"/>
</dbReference>
<dbReference type="InterPro" id="IPR006170">
    <property type="entry name" value="PBP/GOBP"/>
</dbReference>
<feature type="chain" id="PRO_5043451553" evidence="6">
    <location>
        <begin position="18"/>
        <end position="132"/>
    </location>
</feature>
<evidence type="ECO:0000256" key="5">
    <source>
        <dbReference type="ARBA" id="ARBA00056866"/>
    </source>
</evidence>
<evidence type="ECO:0000256" key="1">
    <source>
        <dbReference type="ARBA" id="ARBA00004613"/>
    </source>
</evidence>
<gene>
    <name evidence="7" type="ORF">NQ315_015810</name>
</gene>
<dbReference type="PANTHER" id="PTHR21364:SF2">
    <property type="entry name" value="GENERAL ODORANT-BINDING PROTEIN 19A"/>
    <property type="match status" value="1"/>
</dbReference>
<evidence type="ECO:0000256" key="6">
    <source>
        <dbReference type="SAM" id="SignalP"/>
    </source>
</evidence>
<reference evidence="7 8" key="1">
    <citation type="journal article" date="2023" name="Insect Mol. Biol.">
        <title>Genome sequencing provides insights into the evolution of gene families encoding plant cell wall-degrading enzymes in longhorned beetles.</title>
        <authorList>
            <person name="Shin N.R."/>
            <person name="Okamura Y."/>
            <person name="Kirsch R."/>
            <person name="Pauchet Y."/>
        </authorList>
    </citation>
    <scope>NUCLEOTIDE SEQUENCE [LARGE SCALE GENOMIC DNA]</scope>
    <source>
        <strain evidence="7">EAD_L_NR</strain>
    </source>
</reference>
<proteinExistence type="inferred from homology"/>
<dbReference type="EMBL" id="JANEYG010000012">
    <property type="protein sequence ID" value="KAJ8921014.1"/>
    <property type="molecule type" value="Genomic_DNA"/>
</dbReference>
<dbReference type="InterPro" id="IPR036728">
    <property type="entry name" value="PBP_GOBP_sf"/>
</dbReference>
<sequence length="132" mass="14808">MFRSCELLLLLVPFVLSVSEEVQELINVLHNTCLAETGTSEDAIQKARAGDFLDDEKFKCYFKCIMAQMACIDDDGIVDVDATIAVIPEEYQELAAPIIRKCGTQKGSTPCESAWLTHKCYYNENPQAYFLV</sequence>
<dbReference type="SMART" id="SM00708">
    <property type="entry name" value="PhBP"/>
    <property type="match status" value="1"/>
</dbReference>
<accession>A0AAV8W3W4</accession>
<evidence type="ECO:0000256" key="4">
    <source>
        <dbReference type="ARBA" id="ARBA00023180"/>
    </source>
</evidence>
<comment type="similarity">
    <text evidence="2">Belongs to the PBP/GOBP family.</text>
</comment>
<dbReference type="FunFam" id="1.10.238.20:FF:000001">
    <property type="entry name" value="General odorant-binding protein lush"/>
    <property type="match status" value="1"/>
</dbReference>
<evidence type="ECO:0000313" key="7">
    <source>
        <dbReference type="EMBL" id="KAJ8921014.1"/>
    </source>
</evidence>
<protein>
    <submittedName>
        <fullName evidence="7">Uncharacterized protein</fullName>
    </submittedName>
</protein>
<organism evidence="7 8">
    <name type="scientific">Exocentrus adspersus</name>
    <dbReference type="NCBI Taxonomy" id="1586481"/>
    <lineage>
        <taxon>Eukaryota</taxon>
        <taxon>Metazoa</taxon>
        <taxon>Ecdysozoa</taxon>
        <taxon>Arthropoda</taxon>
        <taxon>Hexapoda</taxon>
        <taxon>Insecta</taxon>
        <taxon>Pterygota</taxon>
        <taxon>Neoptera</taxon>
        <taxon>Endopterygota</taxon>
        <taxon>Coleoptera</taxon>
        <taxon>Polyphaga</taxon>
        <taxon>Cucujiformia</taxon>
        <taxon>Chrysomeloidea</taxon>
        <taxon>Cerambycidae</taxon>
        <taxon>Lamiinae</taxon>
        <taxon>Acanthocinini</taxon>
        <taxon>Exocentrus</taxon>
    </lineage>
</organism>
<dbReference type="CDD" id="cd23992">
    <property type="entry name" value="PBP_GOBP"/>
    <property type="match status" value="1"/>
</dbReference>
<dbReference type="Pfam" id="PF01395">
    <property type="entry name" value="PBP_GOBP"/>
    <property type="match status" value="1"/>
</dbReference>
<name>A0AAV8W3W4_9CUCU</name>
<dbReference type="Gene3D" id="1.10.238.20">
    <property type="entry name" value="Pheromone/general odorant binding protein domain"/>
    <property type="match status" value="1"/>
</dbReference>
<dbReference type="PRINTS" id="PR00485">
    <property type="entry name" value="MEALWORMBTLB"/>
</dbReference>
<comment type="function">
    <text evidence="5">May be a carrier protein for lipids.</text>
</comment>
<evidence type="ECO:0000256" key="3">
    <source>
        <dbReference type="ARBA" id="ARBA00022525"/>
    </source>
</evidence>
<evidence type="ECO:0000256" key="2">
    <source>
        <dbReference type="ARBA" id="ARBA00008098"/>
    </source>
</evidence>
<keyword evidence="8" id="KW-1185">Reference proteome</keyword>
<evidence type="ECO:0000313" key="8">
    <source>
        <dbReference type="Proteomes" id="UP001159042"/>
    </source>
</evidence>
<keyword evidence="4" id="KW-0325">Glycoprotein</keyword>
<dbReference type="GO" id="GO:0007608">
    <property type="term" value="P:sensory perception of smell"/>
    <property type="evidence" value="ECO:0007669"/>
    <property type="project" value="UniProtKB-ARBA"/>
</dbReference>
<dbReference type="Proteomes" id="UP001159042">
    <property type="component" value="Unassembled WGS sequence"/>
</dbReference>
<dbReference type="GO" id="GO:0005549">
    <property type="term" value="F:odorant binding"/>
    <property type="evidence" value="ECO:0007669"/>
    <property type="project" value="InterPro"/>
</dbReference>
<dbReference type="PANTHER" id="PTHR21364">
    <property type="entry name" value="GENERAL ODORANT-BINDING PROTEIN 19A"/>
    <property type="match status" value="1"/>
</dbReference>